<dbReference type="GO" id="GO:0016020">
    <property type="term" value="C:membrane"/>
    <property type="evidence" value="ECO:0007669"/>
    <property type="project" value="UniProtKB-SubCell"/>
</dbReference>
<evidence type="ECO:0000256" key="2">
    <source>
        <dbReference type="ARBA" id="ARBA00010992"/>
    </source>
</evidence>
<dbReference type="PANTHER" id="PTHR48022:SF31">
    <property type="entry name" value="HEXOSE TRANSPORTER"/>
    <property type="match status" value="1"/>
</dbReference>
<feature type="transmembrane region" description="Helical" evidence="8">
    <location>
        <begin position="187"/>
        <end position="204"/>
    </location>
</feature>
<dbReference type="AlphaFoldDB" id="A0A0D2I0S0"/>
<reference evidence="10" key="1">
    <citation type="submission" date="2015-01" db="EMBL/GenBank/DDBJ databases">
        <title>The Genome Sequence of Cladophialophora bantiana CBS 173.52.</title>
        <authorList>
            <consortium name="The Broad Institute Genomics Platform"/>
            <person name="Cuomo C."/>
            <person name="de Hoog S."/>
            <person name="Gorbushina A."/>
            <person name="Stielow B."/>
            <person name="Teixiera M."/>
            <person name="Abouelleil A."/>
            <person name="Chapman S.B."/>
            <person name="Priest M."/>
            <person name="Young S.K."/>
            <person name="Wortman J."/>
            <person name="Nusbaum C."/>
            <person name="Birren B."/>
        </authorList>
    </citation>
    <scope>NUCLEOTIDE SEQUENCE [LARGE SCALE GENOMIC DNA]</scope>
    <source>
        <strain evidence="10">CBS 173.52</strain>
    </source>
</reference>
<dbReference type="GeneID" id="27695099"/>
<keyword evidence="6 8" id="KW-0472">Membrane</keyword>
<feature type="transmembrane region" description="Helical" evidence="8">
    <location>
        <begin position="69"/>
        <end position="89"/>
    </location>
</feature>
<evidence type="ECO:0000256" key="3">
    <source>
        <dbReference type="ARBA" id="ARBA00022448"/>
    </source>
</evidence>
<keyword evidence="4 8" id="KW-0812">Transmembrane</keyword>
<dbReference type="SUPFAM" id="SSF103473">
    <property type="entry name" value="MFS general substrate transporter"/>
    <property type="match status" value="1"/>
</dbReference>
<protein>
    <recommendedName>
        <fullName evidence="9">Major facilitator superfamily (MFS) profile domain-containing protein</fullName>
    </recommendedName>
</protein>
<accession>A0A0D2I0S0</accession>
<dbReference type="Proteomes" id="UP000053789">
    <property type="component" value="Unassembled WGS sequence"/>
</dbReference>
<feature type="domain" description="Major facilitator superfamily (MFS) profile" evidence="9">
    <location>
        <begin position="26"/>
        <end position="463"/>
    </location>
</feature>
<dbReference type="PANTHER" id="PTHR48022">
    <property type="entry name" value="PLASTIDIC GLUCOSE TRANSPORTER 4"/>
    <property type="match status" value="1"/>
</dbReference>
<feature type="transmembrane region" description="Helical" evidence="8">
    <location>
        <begin position="20"/>
        <end position="39"/>
    </location>
</feature>
<evidence type="ECO:0000313" key="10">
    <source>
        <dbReference type="EMBL" id="KIW96780.1"/>
    </source>
</evidence>
<sequence length="519" mass="57212">MPPINHPRRFHSKLIPQSTVAVTALIISVSIADSLLLGYDSSLMGALNVMPAYTSYFTLNTATKSLNTAISYIGGAVASFPAGFLGDFLGRKKAIVLSCIFTIIGAIIQTAAQNIAMFIIGRFIIGVGLGIGAVSVPTYIAETAPEKWRAVALGLYLSNWAVGTIIASAIGWRTEQIDSTWAWRGPSLIQVFWALLCVILLLFVPESPRWLIGKDRHEEALEALAIVNAQGDKNHPVVILHYREITDTVAWEKTEGNQLSLKDAYLYPSNRKRLMLATTFSIIVMFPGTLIITYYFGDMLTLAGITDVTSQLQVNIILQIWTWLNSITGAWLLGRMRRKLQASLSMVGQIITFFIFAGLVALYGSSTNTSGTYGAIAMMFLYNAAYGLGINALISTYPPEVLSYRIRSTGMGLYTFCNRVGGVFVTMVFPFAMDAMGWKFYILNAAVDILMLAFIIYFWVETYGLTLEEIDVKFDGVKHSDVPDLKDLLNGDRKAVEALIQDINPTEENMTTTIIVDEK</sequence>
<feature type="transmembrane region" description="Helical" evidence="8">
    <location>
        <begin position="316"/>
        <end position="334"/>
    </location>
</feature>
<dbReference type="EMBL" id="KN846982">
    <property type="protein sequence ID" value="KIW96780.1"/>
    <property type="molecule type" value="Genomic_DNA"/>
</dbReference>
<dbReference type="HOGENOM" id="CLU_001265_30_13_1"/>
<evidence type="ECO:0000256" key="4">
    <source>
        <dbReference type="ARBA" id="ARBA00022692"/>
    </source>
</evidence>
<dbReference type="InterPro" id="IPR050360">
    <property type="entry name" value="MFS_Sugar_Transporters"/>
</dbReference>
<dbReference type="PRINTS" id="PR00171">
    <property type="entry name" value="SUGRTRNSPORT"/>
</dbReference>
<comment type="subcellular location">
    <subcellularLocation>
        <location evidence="1">Membrane</location>
        <topology evidence="1">Multi-pass membrane protein</topology>
    </subcellularLocation>
</comment>
<evidence type="ECO:0000313" key="11">
    <source>
        <dbReference type="Proteomes" id="UP000053789"/>
    </source>
</evidence>
<dbReference type="InterPro" id="IPR003663">
    <property type="entry name" value="Sugar/inositol_transpt"/>
</dbReference>
<feature type="transmembrane region" description="Helical" evidence="8">
    <location>
        <begin position="413"/>
        <end position="432"/>
    </location>
</feature>
<evidence type="ECO:0000256" key="7">
    <source>
        <dbReference type="RuleBase" id="RU003346"/>
    </source>
</evidence>
<proteinExistence type="inferred from homology"/>
<keyword evidence="11" id="KW-1185">Reference proteome</keyword>
<dbReference type="FunFam" id="1.20.1250.20:FF:000134">
    <property type="entry name" value="MFS sugar transporter protein"/>
    <property type="match status" value="1"/>
</dbReference>
<dbReference type="RefSeq" id="XP_016623449.1">
    <property type="nucleotide sequence ID" value="XM_016759928.1"/>
</dbReference>
<evidence type="ECO:0000256" key="5">
    <source>
        <dbReference type="ARBA" id="ARBA00022989"/>
    </source>
</evidence>
<feature type="transmembrane region" description="Helical" evidence="8">
    <location>
        <begin position="438"/>
        <end position="460"/>
    </location>
</feature>
<feature type="transmembrane region" description="Helical" evidence="8">
    <location>
        <begin position="371"/>
        <end position="393"/>
    </location>
</feature>
<dbReference type="OrthoDB" id="4540492at2759"/>
<feature type="transmembrane region" description="Helical" evidence="8">
    <location>
        <begin position="94"/>
        <end position="112"/>
    </location>
</feature>
<dbReference type="InterPro" id="IPR005828">
    <property type="entry name" value="MFS_sugar_transport-like"/>
</dbReference>
<evidence type="ECO:0000256" key="8">
    <source>
        <dbReference type="SAM" id="Phobius"/>
    </source>
</evidence>
<feature type="transmembrane region" description="Helical" evidence="8">
    <location>
        <begin position="346"/>
        <end position="365"/>
    </location>
</feature>
<gene>
    <name evidence="10" type="ORF">Z519_02171</name>
</gene>
<organism evidence="10 11">
    <name type="scientific">Cladophialophora bantiana (strain ATCC 10958 / CBS 173.52 / CDC B-1940 / NIH 8579)</name>
    <name type="common">Xylohypha bantiana</name>
    <dbReference type="NCBI Taxonomy" id="1442370"/>
    <lineage>
        <taxon>Eukaryota</taxon>
        <taxon>Fungi</taxon>
        <taxon>Dikarya</taxon>
        <taxon>Ascomycota</taxon>
        <taxon>Pezizomycotina</taxon>
        <taxon>Eurotiomycetes</taxon>
        <taxon>Chaetothyriomycetidae</taxon>
        <taxon>Chaetothyriales</taxon>
        <taxon>Herpotrichiellaceae</taxon>
        <taxon>Cladophialophora</taxon>
    </lineage>
</organism>
<dbReference type="PROSITE" id="PS50850">
    <property type="entry name" value="MFS"/>
    <property type="match status" value="1"/>
</dbReference>
<dbReference type="NCBIfam" id="TIGR00879">
    <property type="entry name" value="SP"/>
    <property type="match status" value="1"/>
</dbReference>
<name>A0A0D2I0S0_CLAB1</name>
<dbReference type="InterPro" id="IPR005829">
    <property type="entry name" value="Sugar_transporter_CS"/>
</dbReference>
<feature type="transmembrane region" description="Helical" evidence="8">
    <location>
        <begin position="274"/>
        <end position="296"/>
    </location>
</feature>
<dbReference type="PROSITE" id="PS00217">
    <property type="entry name" value="SUGAR_TRANSPORT_2"/>
    <property type="match status" value="1"/>
</dbReference>
<keyword evidence="3 7" id="KW-0813">Transport</keyword>
<dbReference type="Pfam" id="PF00083">
    <property type="entry name" value="Sugar_tr"/>
    <property type="match status" value="1"/>
</dbReference>
<comment type="similarity">
    <text evidence="2 7">Belongs to the major facilitator superfamily. Sugar transporter (TC 2.A.1.1) family.</text>
</comment>
<evidence type="ECO:0000256" key="1">
    <source>
        <dbReference type="ARBA" id="ARBA00004141"/>
    </source>
</evidence>
<keyword evidence="5 8" id="KW-1133">Transmembrane helix</keyword>
<feature type="transmembrane region" description="Helical" evidence="8">
    <location>
        <begin position="153"/>
        <end position="172"/>
    </location>
</feature>
<dbReference type="InterPro" id="IPR020846">
    <property type="entry name" value="MFS_dom"/>
</dbReference>
<evidence type="ECO:0000259" key="9">
    <source>
        <dbReference type="PROSITE" id="PS50850"/>
    </source>
</evidence>
<dbReference type="Gene3D" id="1.20.1250.20">
    <property type="entry name" value="MFS general substrate transporter like domains"/>
    <property type="match status" value="1"/>
</dbReference>
<feature type="transmembrane region" description="Helical" evidence="8">
    <location>
        <begin position="118"/>
        <end position="141"/>
    </location>
</feature>
<dbReference type="InterPro" id="IPR036259">
    <property type="entry name" value="MFS_trans_sf"/>
</dbReference>
<evidence type="ECO:0000256" key="6">
    <source>
        <dbReference type="ARBA" id="ARBA00023136"/>
    </source>
</evidence>
<dbReference type="VEuPathDB" id="FungiDB:Z519_02171"/>
<dbReference type="GO" id="GO:0005351">
    <property type="term" value="F:carbohydrate:proton symporter activity"/>
    <property type="evidence" value="ECO:0007669"/>
    <property type="project" value="TreeGrafter"/>
</dbReference>